<dbReference type="PROSITE" id="PS50943">
    <property type="entry name" value="HTH_CROC1"/>
    <property type="match status" value="1"/>
</dbReference>
<dbReference type="Gene3D" id="1.10.260.40">
    <property type="entry name" value="lambda repressor-like DNA-binding domains"/>
    <property type="match status" value="1"/>
</dbReference>
<name>A0A510J965_9FUSO</name>
<dbReference type="AlphaFoldDB" id="A0A510J965"/>
<organism evidence="2 3">
    <name type="scientific">Pseudoleptotrichia goodfellowii</name>
    <dbReference type="NCBI Taxonomy" id="157692"/>
    <lineage>
        <taxon>Bacteria</taxon>
        <taxon>Fusobacteriati</taxon>
        <taxon>Fusobacteriota</taxon>
        <taxon>Fusobacteriia</taxon>
        <taxon>Fusobacteriales</taxon>
        <taxon>Leptotrichiaceae</taxon>
        <taxon>Pseudoleptotrichia</taxon>
    </lineage>
</organism>
<proteinExistence type="predicted"/>
<dbReference type="STRING" id="714315.GCA_000516535_00632"/>
<dbReference type="SMART" id="SM00530">
    <property type="entry name" value="HTH_XRE"/>
    <property type="match status" value="1"/>
</dbReference>
<dbReference type="EMBL" id="AP019822">
    <property type="protein sequence ID" value="BBM35704.1"/>
    <property type="molecule type" value="Genomic_DNA"/>
</dbReference>
<gene>
    <name evidence="2" type="ORF">JCM16774_0633</name>
</gene>
<evidence type="ECO:0000313" key="2">
    <source>
        <dbReference type="EMBL" id="BBM35704.1"/>
    </source>
</evidence>
<dbReference type="InterPro" id="IPR010982">
    <property type="entry name" value="Lambda_DNA-bd_dom_sf"/>
</dbReference>
<dbReference type="OrthoDB" id="2056359at2"/>
<dbReference type="Proteomes" id="UP000321606">
    <property type="component" value="Chromosome"/>
</dbReference>
<dbReference type="SUPFAM" id="SSF47413">
    <property type="entry name" value="lambda repressor-like DNA-binding domains"/>
    <property type="match status" value="1"/>
</dbReference>
<dbReference type="InterPro" id="IPR001387">
    <property type="entry name" value="Cro/C1-type_HTH"/>
</dbReference>
<dbReference type="CDD" id="cd00093">
    <property type="entry name" value="HTH_XRE"/>
    <property type="match status" value="1"/>
</dbReference>
<dbReference type="GO" id="GO:0003677">
    <property type="term" value="F:DNA binding"/>
    <property type="evidence" value="ECO:0007669"/>
    <property type="project" value="InterPro"/>
</dbReference>
<reference evidence="2 3" key="1">
    <citation type="submission" date="2019-07" db="EMBL/GenBank/DDBJ databases">
        <title>Complete Genome Sequence of Leptotrichia goodfellowii Strain JCM 16774.</title>
        <authorList>
            <person name="Watanabe S."/>
            <person name="Cui L."/>
        </authorList>
    </citation>
    <scope>NUCLEOTIDE SEQUENCE [LARGE SCALE GENOMIC DNA]</scope>
    <source>
        <strain evidence="2 3">JCM16774</strain>
    </source>
</reference>
<feature type="domain" description="HTH cro/C1-type" evidence="1">
    <location>
        <begin position="21"/>
        <end position="76"/>
    </location>
</feature>
<evidence type="ECO:0000313" key="3">
    <source>
        <dbReference type="Proteomes" id="UP000321606"/>
    </source>
</evidence>
<accession>A0A510J965</accession>
<dbReference type="RefSeq" id="WP_006808528.1">
    <property type="nucleotide sequence ID" value="NZ_AP019822.1"/>
</dbReference>
<sequence>MDEKQDIKTNPNLVIALGYYIKNKRLQKNIGLREMADLLKISPAYLSNLESGKHSMTNPLLLKKISKILEVDHLKLFKIIGYTDKDMSDLKKEIMSELVEEISDIEIGKIIEELMKMEPEKVFLVKQYIELLNNKNA</sequence>
<dbReference type="KEGG" id="lgo:JCM16774_0633"/>
<protein>
    <submittedName>
        <fullName evidence="2">XRE family transcriptional regulator</fullName>
    </submittedName>
</protein>
<dbReference type="Pfam" id="PF01381">
    <property type="entry name" value="HTH_3"/>
    <property type="match status" value="1"/>
</dbReference>
<evidence type="ECO:0000259" key="1">
    <source>
        <dbReference type="PROSITE" id="PS50943"/>
    </source>
</evidence>